<feature type="region of interest" description="Disordered" evidence="1">
    <location>
        <begin position="413"/>
        <end position="533"/>
    </location>
</feature>
<feature type="compositionally biased region" description="Polar residues" evidence="1">
    <location>
        <begin position="1089"/>
        <end position="1111"/>
    </location>
</feature>
<feature type="compositionally biased region" description="Basic and acidic residues" evidence="1">
    <location>
        <begin position="435"/>
        <end position="447"/>
    </location>
</feature>
<organism evidence="2 3">
    <name type="scientific">Kwoniella heveanensis BCC8398</name>
    <dbReference type="NCBI Taxonomy" id="1296120"/>
    <lineage>
        <taxon>Eukaryota</taxon>
        <taxon>Fungi</taxon>
        <taxon>Dikarya</taxon>
        <taxon>Basidiomycota</taxon>
        <taxon>Agaricomycotina</taxon>
        <taxon>Tremellomycetes</taxon>
        <taxon>Tremellales</taxon>
        <taxon>Cryptococcaceae</taxon>
        <taxon>Kwoniella</taxon>
    </lineage>
</organism>
<feature type="compositionally biased region" description="Polar residues" evidence="1">
    <location>
        <begin position="153"/>
        <end position="168"/>
    </location>
</feature>
<feature type="compositionally biased region" description="Polar residues" evidence="1">
    <location>
        <begin position="1456"/>
        <end position="1473"/>
    </location>
</feature>
<protein>
    <submittedName>
        <fullName evidence="2">Uncharacterized protein</fullName>
    </submittedName>
</protein>
<feature type="compositionally biased region" description="Low complexity" evidence="1">
    <location>
        <begin position="1315"/>
        <end position="1339"/>
    </location>
</feature>
<feature type="compositionally biased region" description="Polar residues" evidence="1">
    <location>
        <begin position="1183"/>
        <end position="1210"/>
    </location>
</feature>
<feature type="compositionally biased region" description="Low complexity" evidence="1">
    <location>
        <begin position="481"/>
        <end position="493"/>
    </location>
</feature>
<feature type="compositionally biased region" description="Polar residues" evidence="1">
    <location>
        <begin position="908"/>
        <end position="946"/>
    </location>
</feature>
<dbReference type="STRING" id="1296120.A0A1B9GTY8"/>
<feature type="compositionally biased region" description="Polar residues" evidence="1">
    <location>
        <begin position="1130"/>
        <end position="1153"/>
    </location>
</feature>
<name>A0A1B9GTY8_9TREE</name>
<feature type="compositionally biased region" description="Low complexity" evidence="1">
    <location>
        <begin position="778"/>
        <end position="791"/>
    </location>
</feature>
<feature type="compositionally biased region" description="Low complexity" evidence="1">
    <location>
        <begin position="281"/>
        <end position="307"/>
    </location>
</feature>
<feature type="compositionally biased region" description="Low complexity" evidence="1">
    <location>
        <begin position="1259"/>
        <end position="1308"/>
    </location>
</feature>
<evidence type="ECO:0000313" key="2">
    <source>
        <dbReference type="EMBL" id="OCF34438.1"/>
    </source>
</evidence>
<feature type="compositionally biased region" description="Polar residues" evidence="1">
    <location>
        <begin position="1062"/>
        <end position="1073"/>
    </location>
</feature>
<feature type="compositionally biased region" description="Low complexity" evidence="1">
    <location>
        <begin position="349"/>
        <end position="361"/>
    </location>
</feature>
<feature type="compositionally biased region" description="Polar residues" evidence="1">
    <location>
        <begin position="324"/>
        <end position="335"/>
    </location>
</feature>
<gene>
    <name evidence="2" type="ORF">I316_03952</name>
</gene>
<feature type="compositionally biased region" description="Polar residues" evidence="1">
    <location>
        <begin position="270"/>
        <end position="280"/>
    </location>
</feature>
<feature type="compositionally biased region" description="Polar residues" evidence="1">
    <location>
        <begin position="1006"/>
        <end position="1030"/>
    </location>
</feature>
<feature type="region of interest" description="Disordered" evidence="1">
    <location>
        <begin position="324"/>
        <end position="371"/>
    </location>
</feature>
<dbReference type="OrthoDB" id="2565392at2759"/>
<feature type="compositionally biased region" description="Low complexity" evidence="1">
    <location>
        <begin position="1424"/>
        <end position="1437"/>
    </location>
</feature>
<feature type="compositionally biased region" description="Low complexity" evidence="1">
    <location>
        <begin position="1474"/>
        <end position="1488"/>
    </location>
</feature>
<feature type="compositionally biased region" description="Polar residues" evidence="1">
    <location>
        <begin position="1160"/>
        <end position="1173"/>
    </location>
</feature>
<feature type="compositionally biased region" description="Polar residues" evidence="1">
    <location>
        <begin position="185"/>
        <end position="198"/>
    </location>
</feature>
<sequence>MAPVCPDSGGTSILWPLSEGGDGASSSIGIYAQFNGGSPGCVISMSQMQAMFILGRNLTWQTDGTLYDETAGETLVDPVTSKISSCGTSSSLLPAGLILPDPSSVSLDGIVWDQAIILDTPRTGVSASETGSAAISVASSAGISSEEASSPSLNQTSISPVANETTTEPPAAVTNDVTLATTTEAALSDSSNTPSISLEPTTLVPDVPTTTPTESSSSVEGMSIVPDPTTAIDKNGATPSVSPVAWYEESVSASTNLSEPSGSETHETENVQTSPTDVETLSSSRLSTSYPSVLSSSSSSSAAPDSSIFPSYPSEVQAITSSYQSLTTNRPSPMTTPDIPLDEATDIAPSSPESTSSVVPSRMPLEPSLPASETFAIGDSTAIDTSSTGVSALSTSAVSATQAAFEDTPSTIVEPYSYSSQGNPEAPSDAVSSDESIKNGHTNEKQVEPTIQQPPSVVEMTSAGSDSSAGEEPTSTVSDYASTSTESAESSAEGLYPSSTTSDETEARESSDDNLQAVTSDNSGQSSLGGSSSSIPVVTITKVIMVTATEMYEGPVYSASISEPPETSSSPNSESGASIRQVLDAAGNNTDASAGDRGAACADDSPNPSSLAVYAATTATGEGHVAESAVESATARAHTADPSTLTPAESVAELIYLIGDRLGEAVRTRPARHARKRSLSGHRVARGWGGGGVGGFGGGGGWGGEKGRGGWGPGRMGGWGGGGWGGWVESEEESESVQAQDLDNGCADCEADEDSWGAGPMQGFTQLWDGSESEVEESVPPAAVSVQPPAAGYSSEVAVNPSPPSTPTATNPSVSAPPASAPVQFSSSYLQPPPPSPPLTPSVSSYSSVISALVTPSLTSGPVAPTAYPLETMLPPSTSQNHDYSSPVFSTLSQGGPPPIIPSTTIGNQEQSALDPSSTVESYSQPSSDTALSSTTPHSVGTGNAPSSASTSQLSTSNAGTEEGTLSIQTTDASEEASGPTATVTSGSSSSSAASAAETSKLETTFADTTDQAAEDTSTTPPESSLTDQGAPSGAWTPPDASPTYSTTTAEESTATAGFADSTPSATSTSEDWPTQEPAETSPGGAAGENTSGEVIEAQSPSTAEEPSETGSADADVPPPAPVPTTTSVHQTPYVTTTTSSNQVALSTPTLSSAEPAPPLTSSEEFSTSSADGTVTAAGPSANLPSTIVPTEASSTFTSGSTSENPTASEQAPPSPSPDSTAAGSESSLTSFSSAESIWTEQPPQTTSSEQPPPPPPASSAESSSPESSNSTENPPSTSIEPPPETSASPPAESSSWSESFTSTWFEETPTDIQPESTSLPPETSSTSESSSEQPSPTEDQTPGTSSSSSSGLTAEPTPTADTSPHDDQHQGEGEGDGDGGSSGDESEGGPVFTVDGATIGQFTGPGPIAAVEVNTAQFGSHPASATATSSSTSVSSGPTIGSVEAHKTASGRIPTRTSELPMQGDQQTANTVISIPTPTGSASPSSSNRVSTAESSSRPDAEISATSVDDPHPTVLGLKQNSQTRECLRRRGHVLSESRSRRRGRKRSRILLGF</sequence>
<feature type="compositionally biased region" description="Low complexity" evidence="1">
    <location>
        <begin position="807"/>
        <end position="830"/>
    </location>
</feature>
<feature type="compositionally biased region" description="Polar residues" evidence="1">
    <location>
        <begin position="251"/>
        <end position="263"/>
    </location>
</feature>
<feature type="region of interest" description="Disordered" evidence="1">
    <location>
        <begin position="625"/>
        <end position="644"/>
    </location>
</feature>
<feature type="compositionally biased region" description="Low complexity" evidence="1">
    <location>
        <begin position="1042"/>
        <end position="1057"/>
    </location>
</feature>
<feature type="compositionally biased region" description="Low complexity" evidence="1">
    <location>
        <begin position="199"/>
        <end position="220"/>
    </location>
</feature>
<evidence type="ECO:0000313" key="3">
    <source>
        <dbReference type="Proteomes" id="UP000092666"/>
    </source>
</evidence>
<feature type="compositionally biased region" description="Polar residues" evidence="1">
    <location>
        <begin position="462"/>
        <end position="480"/>
    </location>
</feature>
<evidence type="ECO:0000256" key="1">
    <source>
        <dbReference type="SAM" id="MobiDB-lite"/>
    </source>
</evidence>
<feature type="compositionally biased region" description="Basic and acidic residues" evidence="1">
    <location>
        <begin position="1364"/>
        <end position="1373"/>
    </location>
</feature>
<feature type="compositionally biased region" description="Low complexity" evidence="1">
    <location>
        <begin position="841"/>
        <end position="851"/>
    </location>
</feature>
<reference evidence="2 3" key="1">
    <citation type="submission" date="2013-07" db="EMBL/GenBank/DDBJ databases">
        <title>The Genome Sequence of Cryptococcus heveanensis BCC8398.</title>
        <authorList>
            <consortium name="The Broad Institute Genome Sequencing Platform"/>
            <person name="Cuomo C."/>
            <person name="Litvintseva A."/>
            <person name="Chen Y."/>
            <person name="Heitman J."/>
            <person name="Sun S."/>
            <person name="Springer D."/>
            <person name="Dromer F."/>
            <person name="Young S.K."/>
            <person name="Zeng Q."/>
            <person name="Gargeya S."/>
            <person name="Fitzgerald M."/>
            <person name="Abouelleil A."/>
            <person name="Alvarado L."/>
            <person name="Berlin A.M."/>
            <person name="Chapman S.B."/>
            <person name="Dewar J."/>
            <person name="Goldberg J."/>
            <person name="Griggs A."/>
            <person name="Gujja S."/>
            <person name="Hansen M."/>
            <person name="Howarth C."/>
            <person name="Imamovic A."/>
            <person name="Larimer J."/>
            <person name="McCowan C."/>
            <person name="Murphy C."/>
            <person name="Pearson M."/>
            <person name="Priest M."/>
            <person name="Roberts A."/>
            <person name="Saif S."/>
            <person name="Shea T."/>
            <person name="Sykes S."/>
            <person name="Wortman J."/>
            <person name="Nusbaum C."/>
            <person name="Birren B."/>
        </authorList>
    </citation>
    <scope>NUCLEOTIDE SEQUENCE [LARGE SCALE GENOMIC DNA]</scope>
    <source>
        <strain evidence="2 3">BCC8398</strain>
    </source>
</reference>
<feature type="compositionally biased region" description="Pro residues" evidence="1">
    <location>
        <begin position="831"/>
        <end position="840"/>
    </location>
</feature>
<feature type="compositionally biased region" description="Low complexity" evidence="1">
    <location>
        <begin position="520"/>
        <end position="533"/>
    </location>
</feature>
<accession>A0A1B9GTY8</accession>
<feature type="region of interest" description="Disordered" evidence="1">
    <location>
        <begin position="185"/>
        <end position="307"/>
    </location>
</feature>
<feature type="compositionally biased region" description="Low complexity" evidence="1">
    <location>
        <begin position="1218"/>
        <end position="1250"/>
    </location>
</feature>
<feature type="compositionally biased region" description="Polar residues" evidence="1">
    <location>
        <begin position="958"/>
        <end position="972"/>
    </location>
</feature>
<feature type="region of interest" description="Disordered" evidence="1">
    <location>
        <begin position="588"/>
        <end position="607"/>
    </location>
</feature>
<keyword evidence="3" id="KW-1185">Reference proteome</keyword>
<feature type="compositionally biased region" description="Low complexity" evidence="1">
    <location>
        <begin position="947"/>
        <end position="957"/>
    </location>
</feature>
<dbReference type="Proteomes" id="UP000092666">
    <property type="component" value="Unassembled WGS sequence"/>
</dbReference>
<feature type="compositionally biased region" description="Polar residues" evidence="1">
    <location>
        <begin position="1489"/>
        <end position="1499"/>
    </location>
</feature>
<feature type="compositionally biased region" description="Basic residues" evidence="1">
    <location>
        <begin position="1541"/>
        <end position="1555"/>
    </location>
</feature>
<feature type="region of interest" description="Disordered" evidence="1">
    <location>
        <begin position="731"/>
        <end position="1555"/>
    </location>
</feature>
<feature type="compositionally biased region" description="Polar residues" evidence="1">
    <location>
        <begin position="875"/>
        <end position="894"/>
    </location>
</feature>
<reference evidence="3" key="2">
    <citation type="submission" date="2013-12" db="EMBL/GenBank/DDBJ databases">
        <title>Evolution of pathogenesis and genome organization in the Tremellales.</title>
        <authorList>
            <person name="Cuomo C."/>
            <person name="Litvintseva A."/>
            <person name="Heitman J."/>
            <person name="Chen Y."/>
            <person name="Sun S."/>
            <person name="Springer D."/>
            <person name="Dromer F."/>
            <person name="Young S."/>
            <person name="Zeng Q."/>
            <person name="Chapman S."/>
            <person name="Gujja S."/>
            <person name="Saif S."/>
            <person name="Birren B."/>
        </authorList>
    </citation>
    <scope>NUCLEOTIDE SEQUENCE [LARGE SCALE GENOMIC DNA]</scope>
    <source>
        <strain evidence="3">BCC8398</strain>
    </source>
</reference>
<dbReference type="EMBL" id="KV700125">
    <property type="protein sequence ID" value="OCF34438.1"/>
    <property type="molecule type" value="Genomic_DNA"/>
</dbReference>
<feature type="compositionally biased region" description="Basic and acidic residues" evidence="1">
    <location>
        <begin position="1527"/>
        <end position="1540"/>
    </location>
</feature>
<feature type="region of interest" description="Disordered" evidence="1">
    <location>
        <begin position="144"/>
        <end position="173"/>
    </location>
</feature>
<feature type="compositionally biased region" description="Low complexity" evidence="1">
    <location>
        <begin position="977"/>
        <end position="1005"/>
    </location>
</feature>
<proteinExistence type="predicted"/>